<dbReference type="Proteomes" id="UP000683386">
    <property type="component" value="Segment"/>
</dbReference>
<protein>
    <submittedName>
        <fullName evidence="2">Uncharacterized protein</fullName>
    </submittedName>
</protein>
<accession>A0A8F2E7K7</accession>
<proteinExistence type="predicted"/>
<evidence type="ECO:0000256" key="1">
    <source>
        <dbReference type="SAM" id="MobiDB-lite"/>
    </source>
</evidence>
<dbReference type="KEGG" id="vg:77931531"/>
<reference evidence="2" key="1">
    <citation type="submission" date="2021-03" db="EMBL/GenBank/DDBJ databases">
        <authorList>
            <person name="Alqahtani R."/>
            <person name="Behailu E."/>
            <person name="Cappabianca D.W."/>
            <person name="Csanadi-Schwartz K.M."/>
            <person name="Dalal A.S."/>
            <person name="Fahim M.S."/>
            <person name="Franklin J.M."/>
            <person name="Gluckman M.H."/>
            <person name="Levine C.J."/>
            <person name="Martin N."/>
            <person name="Milza N."/>
            <person name="Najmabadi R."/>
            <person name="Newman A.M."/>
            <person name="Pajunar M."/>
            <person name="Qalawee I."/>
            <person name="Rizvi A."/>
            <person name="Samuel A."/>
            <person name="Smith A."/>
            <person name="Swann F.E."/>
            <person name="Sweeney P."/>
            <person name="Torres N.R."/>
            <person name="Ventrone L."/>
            <person name="Ventura L."/>
            <person name="Wroe M."/>
            <person name="Acquaye N.A."/>
            <person name="Agnes T.J."/>
            <person name="Ahmed A."/>
            <person name="Ahmed S."/>
            <person name="Amodu B.A."/>
            <person name="Arefeayne N.F."/>
            <person name="Asamoah-Frimpong E.A."/>
            <person name="Attaran A."/>
            <person name="Barragan J.M."/>
            <person name="Baumgarten L.N."/>
            <person name="Berhane B."/>
            <person name="Beyene A."/>
            <person name="Bhattarai B."/>
            <person name="Biondokin D.V."/>
            <person name="Boone B.K."/>
            <person name="Burney S.Z."/>
            <person name="Cayanan J.-R.T."/>
            <person name="Cesta G."/>
            <person name="Chang J."/>
            <person name="Chavez J."/>
            <person name="Chorbajian C."/>
            <person name="Christian S."/>
            <person name="Corns J.R."/>
            <person name="Corns N.R."/>
            <person name="Cowan J.T."/>
            <person name="Coyne C."/>
            <person name="Dadzie B."/>
            <person name="Datu D.-L.V."/>
            <person name="Deng B.C."/>
            <person name="Der L."/>
            <person name="Dickerson K."/>
            <person name="Dozier E."/>
            <person name="Egbunine A.O."/>
            <person name="Farooq M."/>
            <person name="Fonge A.E."/>
            <person name="Ghomsi-Nono M.P."/>
            <person name="Giampietro H."/>
            <person name="Gunnison R.P."/>
            <person name="Han S.H."/>
            <person name="Hennigan A.J."/>
            <person name="Hong A.N."/>
            <person name="Ijomor E.C."/>
            <person name="Jalali A."/>
            <person name="Jamil T.Z."/>
            <person name="Jenkins C.R."/>
            <person name="Joseph M.A."/>
            <person name="Jowanowitch O.J."/>
            <person name="Kang D."/>
            <person name="Khan A."/>
            <person name="Khan Z.K."/>
            <person name="Kiewe T."/>
            <person name="Kjerulf A.B."/>
            <person name="Kolosey V."/>
            <person name="Kurup M."/>
            <person name="Lee V.H."/>
            <person name="Llontop-Maldonado V."/>
            <person name="Long P."/>
            <person name="Lu N."/>
            <person name="Majekodunmi A."/>
            <person name="Malik H.W."/>
            <person name="Marcellino S.C."/>
            <person name="Martinez L.A."/>
            <person name="Meher F.N."/>
            <person name="Michelin M.A."/>
            <person name="Mitchell K.G."/>
            <person name="Mullens W.J."/>
            <person name="Nwakama C."/>
            <person name="Nwosu F.T."/>
            <person name="Oboh E.C."/>
            <person name="Odujinrin O."/>
            <person name="Ogunsan O."/>
            <person name="O'Neill K."/>
            <person name="Oxlaj J.A."/>
            <person name="Patel A.K."/>
            <person name="Patel B.R."/>
            <person name="Pham Q."/>
            <person name="Porter J."/>
            <person name="Portes J."/>
            <person name="Prokopenko A."/>
            <person name="Quraishi M."/>
            <person name="Qureshi M.-A."/>
            <person name="Rivera A."/>
            <person name="Rubalsky V."/>
            <person name="Saikali Y."/>
            <person name="Saqaf K."/>
            <person name="Saroya S.R."/>
            <person name="Seas A."/>
            <person name="Shadrick R.E."/>
            <person name="Sharda N."/>
            <person name="Sigindere M.T."/>
            <person name="Simbi V.G."/>
            <person name="Thuzar C."/>
            <person name="Tran K."/>
            <person name="Tran V.D."/>
            <person name="Trang W."/>
            <person name="Vaishnav N."/>
            <person name="Vuong K."/>
            <person name="Walker C."/>
            <person name="Wallace S.A."/>
            <person name="Warfield J.C."/>
            <person name="Wikina T."/>
            <person name="Wobbeking F.T."/>
            <person name="Worrent L.D."/>
            <person name="Yan T."/>
            <person name="Zehra A."/>
            <person name="Avazpour P."/>
            <person name="Kim F.M."/>
            <person name="Mason K."/>
            <person name="Nguyen D.A."/>
            <person name="Pettit S.M."/>
            <person name="Zhou O.J."/>
            <person name="Brissett D.L."/>
            <person name="Gualtieri C."/>
            <person name="Hufford T.M."/>
            <person name="Ko J.M."/>
            <person name="Novak J.K."/>
            <person name="Smith Z.M."/>
            <person name="Mayer-Bacon C."/>
            <person name="Erill I."/>
            <person name="Caruso S.M."/>
            <person name="Garlena R.A."/>
            <person name="Russell D.A."/>
            <person name="Pope W.H."/>
            <person name="Jacobs-Sera D."/>
            <person name="Hatfull G.F."/>
        </authorList>
    </citation>
    <scope>NUCLEOTIDE SEQUENCE</scope>
</reference>
<organism evidence="2 3">
    <name type="scientific">Streptomyces phage KimJongPhill</name>
    <dbReference type="NCBI Taxonomy" id="2848886"/>
    <lineage>
        <taxon>Viruses</taxon>
        <taxon>Duplodnaviria</taxon>
        <taxon>Heunggongvirae</taxon>
        <taxon>Uroviricota</taxon>
        <taxon>Caudoviricetes</taxon>
        <taxon>Zukovirus</taxon>
        <taxon>Zukovirus phill</taxon>
    </lineage>
</organism>
<feature type="compositionally biased region" description="Low complexity" evidence="1">
    <location>
        <begin position="25"/>
        <end position="39"/>
    </location>
</feature>
<name>A0A8F2E7K7_9CAUD</name>
<keyword evidence="3" id="KW-1185">Reference proteome</keyword>
<dbReference type="EMBL" id="MW822144">
    <property type="protein sequence ID" value="QWT29840.1"/>
    <property type="molecule type" value="Genomic_DNA"/>
</dbReference>
<dbReference type="GeneID" id="77931531"/>
<evidence type="ECO:0000313" key="3">
    <source>
        <dbReference type="Proteomes" id="UP000683386"/>
    </source>
</evidence>
<feature type="region of interest" description="Disordered" evidence="1">
    <location>
        <begin position="1"/>
        <end position="67"/>
    </location>
</feature>
<sequence length="67" mass="6904">MKEVNMSDTVPEEPIPSDPPEEGNDTVGVVPTGGPVTEGEPPPPPPPIVTPDPGPPDENYPPVDQPG</sequence>
<dbReference type="RefSeq" id="YP_010655665.1">
    <property type="nucleotide sequence ID" value="NC_070830.1"/>
</dbReference>
<feature type="compositionally biased region" description="Pro residues" evidence="1">
    <location>
        <begin position="40"/>
        <end position="67"/>
    </location>
</feature>
<evidence type="ECO:0000313" key="2">
    <source>
        <dbReference type="EMBL" id="QWT29840.1"/>
    </source>
</evidence>
<gene>
    <name evidence="2" type="primary">59</name>
    <name evidence="2" type="ORF">SEA_KIMJONGPHILL_59</name>
</gene>